<sequence length="291" mass="33943">MSLSFSSFGKILEKTKPIAVDEVINLNGHILPTIQQNKNKLQMFSLLRKFEEKQQTESFPFNSVSRKAKPTLCCLMPEKSYEAKYSPKFDVIQCKSPSFDFGSKSKMKTRSISICSQDYYIDQYTSFRTISKSTKGQTEKQSTISETKEECPKLQHIEKVQLSKNKRSKTNNLSPDFNKYTDRKYTQRESQQQYDLLGVNYARINKRLDVGYVQFSKFTNKVVMKQDRAETPPSVRLDYDFDKPKQIRNVYLGNIQIIQNKIKPKLLPSISKSGQRIAKKRKSEFMNWLNK</sequence>
<reference evidence="2" key="1">
    <citation type="submission" date="2021-01" db="EMBL/GenBank/DDBJ databases">
        <authorList>
            <consortium name="Genoscope - CEA"/>
            <person name="William W."/>
        </authorList>
    </citation>
    <scope>NUCLEOTIDE SEQUENCE</scope>
</reference>
<evidence type="ECO:0000313" key="3">
    <source>
        <dbReference type="Proteomes" id="UP000692954"/>
    </source>
</evidence>
<accession>A0A8S1KLG2</accession>
<evidence type="ECO:0000256" key="1">
    <source>
        <dbReference type="SAM" id="MobiDB-lite"/>
    </source>
</evidence>
<organism evidence="2 3">
    <name type="scientific">Paramecium sonneborni</name>
    <dbReference type="NCBI Taxonomy" id="65129"/>
    <lineage>
        <taxon>Eukaryota</taxon>
        <taxon>Sar</taxon>
        <taxon>Alveolata</taxon>
        <taxon>Ciliophora</taxon>
        <taxon>Intramacronucleata</taxon>
        <taxon>Oligohymenophorea</taxon>
        <taxon>Peniculida</taxon>
        <taxon>Parameciidae</taxon>
        <taxon>Paramecium</taxon>
    </lineage>
</organism>
<dbReference type="EMBL" id="CAJJDN010000009">
    <property type="protein sequence ID" value="CAD8055617.1"/>
    <property type="molecule type" value="Genomic_DNA"/>
</dbReference>
<protein>
    <submittedName>
        <fullName evidence="2">Uncharacterized protein</fullName>
    </submittedName>
</protein>
<evidence type="ECO:0000313" key="2">
    <source>
        <dbReference type="EMBL" id="CAD8055617.1"/>
    </source>
</evidence>
<feature type="region of interest" description="Disordered" evidence="1">
    <location>
        <begin position="162"/>
        <end position="181"/>
    </location>
</feature>
<name>A0A8S1KLG2_9CILI</name>
<comment type="caution">
    <text evidence="2">The sequence shown here is derived from an EMBL/GenBank/DDBJ whole genome shotgun (WGS) entry which is preliminary data.</text>
</comment>
<keyword evidence="3" id="KW-1185">Reference proteome</keyword>
<dbReference type="Proteomes" id="UP000692954">
    <property type="component" value="Unassembled WGS sequence"/>
</dbReference>
<dbReference type="AlphaFoldDB" id="A0A8S1KLG2"/>
<proteinExistence type="predicted"/>
<gene>
    <name evidence="2" type="ORF">PSON_ATCC_30995.1.T0090333</name>
</gene>
<dbReference type="OrthoDB" id="292719at2759"/>